<gene>
    <name evidence="1" type="ORF">PCOR1329_LOCUS12082</name>
</gene>
<evidence type="ECO:0000313" key="1">
    <source>
        <dbReference type="EMBL" id="CAK0805612.1"/>
    </source>
</evidence>
<evidence type="ECO:0000313" key="2">
    <source>
        <dbReference type="Proteomes" id="UP001189429"/>
    </source>
</evidence>
<keyword evidence="2" id="KW-1185">Reference proteome</keyword>
<dbReference type="EMBL" id="CAUYUJ010003507">
    <property type="protein sequence ID" value="CAK0805612.1"/>
    <property type="molecule type" value="Genomic_DNA"/>
</dbReference>
<comment type="caution">
    <text evidence="1">The sequence shown here is derived from an EMBL/GenBank/DDBJ whole genome shotgun (WGS) entry which is preliminary data.</text>
</comment>
<organism evidence="1 2">
    <name type="scientific">Prorocentrum cordatum</name>
    <dbReference type="NCBI Taxonomy" id="2364126"/>
    <lineage>
        <taxon>Eukaryota</taxon>
        <taxon>Sar</taxon>
        <taxon>Alveolata</taxon>
        <taxon>Dinophyceae</taxon>
        <taxon>Prorocentrales</taxon>
        <taxon>Prorocentraceae</taxon>
        <taxon>Prorocentrum</taxon>
    </lineage>
</organism>
<proteinExistence type="predicted"/>
<protein>
    <submittedName>
        <fullName evidence="1">Uncharacterized protein</fullName>
    </submittedName>
</protein>
<accession>A0ABN9QL42</accession>
<feature type="non-terminal residue" evidence="1">
    <location>
        <position position="1"/>
    </location>
</feature>
<reference evidence="1" key="1">
    <citation type="submission" date="2023-10" db="EMBL/GenBank/DDBJ databases">
        <authorList>
            <person name="Chen Y."/>
            <person name="Shah S."/>
            <person name="Dougan E. K."/>
            <person name="Thang M."/>
            <person name="Chan C."/>
        </authorList>
    </citation>
    <scope>NUCLEOTIDE SEQUENCE [LARGE SCALE GENOMIC DNA]</scope>
</reference>
<dbReference type="Proteomes" id="UP001189429">
    <property type="component" value="Unassembled WGS sequence"/>
</dbReference>
<sequence length="189" mass="20438">EAAEKTRLAWRISTIGASADSSTAVAFNSAVWQWGGISERLEDDQGGHGRKSFPHCVMQPGRLRPIRDTQAHVSVSQFGRWALLMSQGRPGQRDELAHRVAVVENLRLEIAGNREKLARMDAAHKKAAEERLARAGGGADGQSLGHFHDTVTQLTQESPPAAAPPVRVLLSEAGTPALCPWRAVLPSQD</sequence>
<name>A0ABN9QL42_9DINO</name>